<feature type="compositionally biased region" description="Pro residues" evidence="3">
    <location>
        <begin position="2525"/>
        <end position="2535"/>
    </location>
</feature>
<evidence type="ECO:0008006" key="6">
    <source>
        <dbReference type="Google" id="ProtNLM"/>
    </source>
</evidence>
<evidence type="ECO:0000256" key="3">
    <source>
        <dbReference type="SAM" id="MobiDB-lite"/>
    </source>
</evidence>
<evidence type="ECO:0000313" key="4">
    <source>
        <dbReference type="EMBL" id="QUW04325.1"/>
    </source>
</evidence>
<evidence type="ECO:0000256" key="1">
    <source>
        <dbReference type="ARBA" id="ARBA00022581"/>
    </source>
</evidence>
<name>A0ABX8BFN6_9BACT</name>
<protein>
    <recommendedName>
        <fullName evidence="6">Ig-like domain-containing protein</fullName>
    </recommendedName>
</protein>
<feature type="compositionally biased region" description="Pro residues" evidence="3">
    <location>
        <begin position="2388"/>
        <end position="2399"/>
    </location>
</feature>
<dbReference type="EMBL" id="CP072649">
    <property type="protein sequence ID" value="QUW04325.1"/>
    <property type="molecule type" value="Genomic_DNA"/>
</dbReference>
<evidence type="ECO:0000256" key="2">
    <source>
        <dbReference type="SAM" id="Coils"/>
    </source>
</evidence>
<evidence type="ECO:0000313" key="5">
    <source>
        <dbReference type="Proteomes" id="UP000676506"/>
    </source>
</evidence>
<keyword evidence="1" id="KW-0945">Host-virus interaction</keyword>
<proteinExistence type="predicted"/>
<dbReference type="PANTHER" id="PTHR13037">
    <property type="entry name" value="FORMIN"/>
    <property type="match status" value="1"/>
</dbReference>
<gene>
    <name evidence="4" type="ORF">J8C06_14930</name>
</gene>
<feature type="compositionally biased region" description="Pro residues" evidence="3">
    <location>
        <begin position="2250"/>
        <end position="2260"/>
    </location>
</feature>
<reference evidence="4 5" key="1">
    <citation type="submission" date="2021-03" db="EMBL/GenBank/DDBJ databases">
        <title>Genomic and phenotypic characterization of Chloracidobacterium isolates provides evidence for multiple species.</title>
        <authorList>
            <person name="Saini M.K."/>
            <person name="Costas A.M.G."/>
            <person name="Tank M."/>
            <person name="Bryant D.A."/>
        </authorList>
    </citation>
    <scope>NUCLEOTIDE SEQUENCE [LARGE SCALE GENOMIC DNA]</scope>
    <source>
        <strain evidence="4 5">BV2-C</strain>
    </source>
</reference>
<keyword evidence="5" id="KW-1185">Reference proteome</keyword>
<dbReference type="RefSeq" id="WP_211430214.1">
    <property type="nucleotide sequence ID" value="NZ_CP072649.1"/>
</dbReference>
<keyword evidence="2" id="KW-0175">Coiled coil</keyword>
<dbReference type="Proteomes" id="UP000676506">
    <property type="component" value="Chromosome 2"/>
</dbReference>
<dbReference type="PANTHER" id="PTHR13037:SF24">
    <property type="entry name" value="POLYCOMB PROTEIN PCL-RELATED"/>
    <property type="match status" value="1"/>
</dbReference>
<sequence length="2648" mass="287492">MKLRRVVLLLLVLLCLDRLHPVGQDGPQNTAALNEVARAVLAWDGTSPAALAERVKQLVPDAPVIDTLRVLNLAHRNRQLDADVQRRFSEVEAKQRTYQGRVRDAILRGRQAGLANFLGKPAGRALSAIGDSGSWPDQPSVKIESDFDFTIFGADVNVTRAARDACGQAILRELGTPHLQLGDFDIVVTAEGAEVESCVFETEGGIDWAKRNLKRIHLIYPDGTMRLVELWRGDPSGELAYASMMARLRQEANRNGDYEKMFDARGLFRDSVFKDTSGGQGQTLWQKYRHILEGLGVDYFRSRTSTAPGGCLDMAKHLRQEVLDSRIRLAPEAKMKRILKYLPRAHSLAQAAPGVSQLIAADPILSDPSYASLLDLARAVEKASPAEITILLKQRFGDYPDAGLQELGNRVTEMVLRYSEVAFQVEVDRILLQEATPASRRQALDKLSNDFRIIEGMGGAYAEHARAAQSTIEKIRQAEADGSIDALRAQRVALEKIRQTDEAKKDRLRQFLELTELGQQLLEFAGKLLDIGRVFPPAEGRYRSGTVETLIEVGTSARAHGMKVVDYMGSATMWASVFDNISTAQSDLELVMALSRTLVEETFFGMVYQSLYAFVYQGDNKAFLRAVMYLLVPETALPALVEALGETTITVGAQMLFDGQLERLYVASRFDDEGRLIDLGGLGKGGLPAAQEFVASMCNGEAELVAKDFIDRSRATEFGQGANRLAIVALAKAVQATVLHGRPGLFTQDGPLMRACEGIRRVNEDITYLTKAWGIELPADADTTGGWATSLDPGQRRALDTLLASRATLRRQAEDATAEAIVRTFEDRRSAELALDTDRGRKALEQYERLLAILRELEIVAEGEKHLDAEGAPYNSIKGWLMSTRDQQVAAVKAVQKFLRTYETILQARGAVESSMVSRLGRVVRPRPLTRSLPLTGKPEIDADTLRHYIAGLAQAEASTIKDLELIKRAKLEGDYDTNAQRQLYDYRAQIAHWSATMSAAQAAQSLRWRFEVFEKQRLLQRSVEAKEEIKRLRDLERILLEKFRAYYTLGDLDVQLTGPAEAEVGQAVNLRCTVRARRSQPNGQPGSLSDLPPDLAQQLVYAWRIAQVDLGTDKRAERTYRLETPGAQTYSVTVKRPRQFGGDDVLGTATLTITVKKPAEGKPADSASQPPDQPPDDSGGAAGKGRFSAVATGNWEGGNTKDGFILNRKPAAIKGPCGWDSRVTATIRVYVEQAASTNDPKTPQAARAWCEKLLKERPQGDTPNDMAVGLFKAGGVEGVNALTIGDFEGALADFAIWVRRGTGGFSGYTGSYMGAGGRGQAIGKSGRRIVVHYSVSGSGCWDNSDRSYLIRQCEAAQREAKAIIGSLRLDLNGQLTTNPYQGPKYDGSDLPRVTLVPNQVRKLRVGERLTVRAMVENAEPADAPYKYNWSGDIKGDPKAAGDTVTLEPKAPGKFTLSVGVEGARYGLGWASLEYEVAEVRVTVERLGNQNQPILLGSQQNFVAKVTVDGKPATGNYTFRWQPHPETQFTPFESNTATTAARFGRPGSTKVWVEVLEQVDGRLMTVATSPQLDLAVTAPKFELKAPTDAVLVGQDVVVSLVETPPLAEGLALYWWETTPSTVYGRPTNGDRAYQFKPRDTKPVTITAHIRARDGGDEIGTATCQVTATALNVAVVVTGPEGPPPRAWKEGVGLVPVERAIATHQFVGLRADVSPLPPGGQELRYEWSLNADSHFAGGGFGRDIRAYRSQVGTCVATVIVRNTDGVELGRGQGSFEVTLDRDRLNTSNKEKEAAAKLAQARAAHAAGRLDEAIQLASAAAAIAPHQTEARTTADRWRQDRESIHQHLQSCEQLLAAGRLDEARTTFEKASAIHRLYPPVVEMEKRLTAAAGRREQRVRQALDRMAAFNAEKNYAATLAEAQRLRRETPLQAADEARVQALEAAARAGEAERERVLARLRRGEARFNAYDYTGALADLGVIFDATCFGPNAPEPAYYRNLGNEAAARLERINTLLPNARAIADNPRATRPQLTAALMDVEEVLRLQPPNQEAQACRVKLNDRLARDLPSSPPSTPPPGTRGGGTERPPSNAPPRNPPPGNTVTTVFNNGNVAAVDNGPTRPTQVTFKQPYVVTYVFTYHWNYGRGAAPGTIGLLHSSGKLYGPWRARGTPGQGGVPNANWECTPNVVVPAGTYTVVDSDPATWAQNSGSGGAGMAIVKGYPAEADTSQPPPSNPPSTPPPGTRGGGTERPPSNAPPRNPPPGNTVTTVFNNGNVAAVDNGPTRPTQVTFKQPYVVTYVFTYHWNYGRGAAPGTIGLLHSSGKLYGPWRARGTPGQGGVPNANWECTPNVVVPAGTYTVVDSDPATWAQNSGSGGAGIAIVKGYPAEANTPPQPPSTPPATPPTGGGRTGSEVPRLRSIQGTWHESHPDLTNNVVFYTQNGNQISVRGSFTFNGFPCEWIGSGSISGNKVTHTVQFTRRPPDEIWRGADGRLELTLSADGNVLDGMWFNNNGHSGPKRLTRQSSGRQTPPPSNPPSTPPGGGRQAPPPTDTKTIEVVFRNASSLPVHLCLAGTAFSPENRVAPGETRTVRVPLPSSGGRLRFVAGRNGQVIATGDWYYDPDAPSRYPVVTFPDDNNPHQTLGKLLITTGLK</sequence>
<accession>A0ABX8BFN6</accession>
<feature type="compositionally biased region" description="Pro residues" evidence="3">
    <location>
        <begin position="2087"/>
        <end position="2097"/>
    </location>
</feature>
<organism evidence="4 5">
    <name type="scientific">Chloracidobacterium validum</name>
    <dbReference type="NCBI Taxonomy" id="2821543"/>
    <lineage>
        <taxon>Bacteria</taxon>
        <taxon>Pseudomonadati</taxon>
        <taxon>Acidobacteriota</taxon>
        <taxon>Terriglobia</taxon>
        <taxon>Terriglobales</taxon>
        <taxon>Acidobacteriaceae</taxon>
        <taxon>Chloracidobacterium</taxon>
    </lineage>
</organism>
<feature type="region of interest" description="Disordered" evidence="3">
    <location>
        <begin position="2220"/>
        <end position="2263"/>
    </location>
</feature>
<feature type="region of interest" description="Disordered" evidence="3">
    <location>
        <begin position="2382"/>
        <end position="2410"/>
    </location>
</feature>
<feature type="region of interest" description="Disordered" evidence="3">
    <location>
        <begin position="2060"/>
        <end position="2120"/>
    </location>
</feature>
<feature type="compositionally biased region" description="Pro residues" evidence="3">
    <location>
        <begin position="2067"/>
        <end position="2076"/>
    </location>
</feature>
<feature type="region of interest" description="Disordered" evidence="3">
    <location>
        <begin position="1157"/>
        <end position="1195"/>
    </location>
</feature>
<feature type="region of interest" description="Disordered" evidence="3">
    <location>
        <begin position="2504"/>
        <end position="2547"/>
    </location>
</feature>
<feature type="compositionally biased region" description="Pro residues" evidence="3">
    <location>
        <begin position="2226"/>
        <end position="2239"/>
    </location>
</feature>
<feature type="compositionally biased region" description="Low complexity" evidence="3">
    <location>
        <begin position="2098"/>
        <end position="2111"/>
    </location>
</feature>
<feature type="coiled-coil region" evidence="2">
    <location>
        <begin position="1905"/>
        <end position="1951"/>
    </location>
</feature>